<organism evidence="4 5">
    <name type="scientific">Tautonia plasticadhaerens</name>
    <dbReference type="NCBI Taxonomy" id="2527974"/>
    <lineage>
        <taxon>Bacteria</taxon>
        <taxon>Pseudomonadati</taxon>
        <taxon>Planctomycetota</taxon>
        <taxon>Planctomycetia</taxon>
        <taxon>Isosphaerales</taxon>
        <taxon>Isosphaeraceae</taxon>
        <taxon>Tautonia</taxon>
    </lineage>
</organism>
<dbReference type="RefSeq" id="WP_145267824.1">
    <property type="nucleotide sequence ID" value="NZ_CP036426.1"/>
</dbReference>
<dbReference type="PANTHER" id="PTHR30349">
    <property type="entry name" value="PHAGE INTEGRASE-RELATED"/>
    <property type="match status" value="1"/>
</dbReference>
<dbReference type="Gene3D" id="1.10.443.10">
    <property type="entry name" value="Intergrase catalytic core"/>
    <property type="match status" value="1"/>
</dbReference>
<dbReference type="SUPFAM" id="SSF56349">
    <property type="entry name" value="DNA breaking-rejoining enzymes"/>
    <property type="match status" value="1"/>
</dbReference>
<feature type="domain" description="Tyr recombinase" evidence="3">
    <location>
        <begin position="184"/>
        <end position="396"/>
    </location>
</feature>
<dbReference type="KEGG" id="tpla:ElP_13150"/>
<keyword evidence="1" id="KW-0233">DNA recombination</keyword>
<evidence type="ECO:0000256" key="1">
    <source>
        <dbReference type="ARBA" id="ARBA00023172"/>
    </source>
</evidence>
<dbReference type="InterPro" id="IPR002104">
    <property type="entry name" value="Integrase_catalytic"/>
</dbReference>
<evidence type="ECO:0000256" key="2">
    <source>
        <dbReference type="SAM" id="MobiDB-lite"/>
    </source>
</evidence>
<dbReference type="GO" id="GO:0015074">
    <property type="term" value="P:DNA integration"/>
    <property type="evidence" value="ECO:0007669"/>
    <property type="project" value="InterPro"/>
</dbReference>
<evidence type="ECO:0000259" key="3">
    <source>
        <dbReference type="PROSITE" id="PS51898"/>
    </source>
</evidence>
<protein>
    <submittedName>
        <fullName evidence="4">Site-specific tyrosine recombinase XerC</fullName>
    </submittedName>
</protein>
<dbReference type="GO" id="GO:0003677">
    <property type="term" value="F:DNA binding"/>
    <property type="evidence" value="ECO:0007669"/>
    <property type="project" value="InterPro"/>
</dbReference>
<sequence>MADPSPAPRLPKYRHYKPKNLAVVRIEGKDHYLGPYCSEESREKYRRLVAAWLAGLPRGDEGRRGPQPPASDLAIVELLVAYLRFADGYYVKNGRPTSEPTNIRLALRPLRDLYGMTLMREFGPRALKVVRQAIIDADLCRNEVNKRIRRIVRVFKWGVENELVPPEVHHGLKAVSGLRAGRSEARERCPVRPVADGLVEAVRPNVSRQVWAMIELQRLTGMRPGEVVLMRVDDLDTSGPIWTYTPHSHKTEYHGHGRVVYLGPRAQEVLRPWLRADRLAYHFSPREALEEHWRTRRDARATPMTPSQRARSRKVRRSRPIGEHYTTMSYVHAIAQGCKNAGINRWHAHQLRHTAATRLRKEFGVDAARVILGHRSPVVTEVYAELDHEKALAVMGRVG</sequence>
<dbReference type="InterPro" id="IPR013762">
    <property type="entry name" value="Integrase-like_cat_sf"/>
</dbReference>
<proteinExistence type="predicted"/>
<dbReference type="GO" id="GO:0006310">
    <property type="term" value="P:DNA recombination"/>
    <property type="evidence" value="ECO:0007669"/>
    <property type="project" value="UniProtKB-KW"/>
</dbReference>
<dbReference type="EMBL" id="CP036426">
    <property type="protein sequence ID" value="QDV33444.1"/>
    <property type="molecule type" value="Genomic_DNA"/>
</dbReference>
<evidence type="ECO:0000313" key="5">
    <source>
        <dbReference type="Proteomes" id="UP000317835"/>
    </source>
</evidence>
<accession>A0A518GXW6</accession>
<gene>
    <name evidence="4" type="ORF">ElP_13150</name>
</gene>
<dbReference type="PROSITE" id="PS51898">
    <property type="entry name" value="TYR_RECOMBINASE"/>
    <property type="match status" value="1"/>
</dbReference>
<dbReference type="Pfam" id="PF00589">
    <property type="entry name" value="Phage_integrase"/>
    <property type="match status" value="1"/>
</dbReference>
<dbReference type="InterPro" id="IPR011010">
    <property type="entry name" value="DNA_brk_join_enz"/>
</dbReference>
<dbReference type="OrthoDB" id="254233at2"/>
<dbReference type="Proteomes" id="UP000317835">
    <property type="component" value="Chromosome"/>
</dbReference>
<reference evidence="4 5" key="1">
    <citation type="submission" date="2019-02" db="EMBL/GenBank/DDBJ databases">
        <title>Deep-cultivation of Planctomycetes and their phenomic and genomic characterization uncovers novel biology.</title>
        <authorList>
            <person name="Wiegand S."/>
            <person name="Jogler M."/>
            <person name="Boedeker C."/>
            <person name="Pinto D."/>
            <person name="Vollmers J."/>
            <person name="Rivas-Marin E."/>
            <person name="Kohn T."/>
            <person name="Peeters S.H."/>
            <person name="Heuer A."/>
            <person name="Rast P."/>
            <person name="Oberbeckmann S."/>
            <person name="Bunk B."/>
            <person name="Jeske O."/>
            <person name="Meyerdierks A."/>
            <person name="Storesund J.E."/>
            <person name="Kallscheuer N."/>
            <person name="Luecker S."/>
            <person name="Lage O.M."/>
            <person name="Pohl T."/>
            <person name="Merkel B.J."/>
            <person name="Hornburger P."/>
            <person name="Mueller R.-W."/>
            <person name="Bruemmer F."/>
            <person name="Labrenz M."/>
            <person name="Spormann A.M."/>
            <person name="Op den Camp H."/>
            <person name="Overmann J."/>
            <person name="Amann R."/>
            <person name="Jetten M.S.M."/>
            <person name="Mascher T."/>
            <person name="Medema M.H."/>
            <person name="Devos D.P."/>
            <person name="Kaster A.-K."/>
            <person name="Ovreas L."/>
            <person name="Rohde M."/>
            <person name="Galperin M.Y."/>
            <person name="Jogler C."/>
        </authorList>
    </citation>
    <scope>NUCLEOTIDE SEQUENCE [LARGE SCALE GENOMIC DNA]</scope>
    <source>
        <strain evidence="4 5">ElP</strain>
    </source>
</reference>
<dbReference type="PANTHER" id="PTHR30349:SF64">
    <property type="entry name" value="PROPHAGE INTEGRASE INTD-RELATED"/>
    <property type="match status" value="1"/>
</dbReference>
<dbReference type="AlphaFoldDB" id="A0A518GXW6"/>
<name>A0A518GXW6_9BACT</name>
<dbReference type="InterPro" id="IPR050090">
    <property type="entry name" value="Tyrosine_recombinase_XerCD"/>
</dbReference>
<keyword evidence="5" id="KW-1185">Reference proteome</keyword>
<evidence type="ECO:0000313" key="4">
    <source>
        <dbReference type="EMBL" id="QDV33444.1"/>
    </source>
</evidence>
<feature type="region of interest" description="Disordered" evidence="2">
    <location>
        <begin position="296"/>
        <end position="317"/>
    </location>
</feature>